<sequence>MATFQAPKVGTIQLIKNTNCKNMVKGLLSMAAQYTTPTNTDDRRSTTMIRDEDDSTVATANTATSISELYMIADAVADRVEMHTNIGEQRDNWNTLLLTSINTITLTAATMSAISAAATTNLLLPSLNLSSSLLFSAAAGMMVLMNKIQPSQLAEEQRNAARLLKQLHREIQTTLAIGGIPAPRDVRDAMEKVLALDRAYPLPLLGAMLDKFPSKVEPTVWWPSQEQQEKKRLLGNNNNVEKNGWSEQLEDEMRQIVGVLRRKDSEEYMRLGKLALKINKILAVTGPLLAGIAAVGSAFVGSAPSHRGLALGVSLAAGALASVVNTLEHGGQVGMVFEMYRNSAGFFKLLEESIEATLDQKDVEKRENGESYELKVALQLGRSLSELRDLASHASSSSNPYYCSSREAEASDEFASKLF</sequence>
<dbReference type="PANTHER" id="PTHR33358:SF12">
    <property type="entry name" value="F-BOX PROTEIN WITH A DOMAIN PROTEIN"/>
    <property type="match status" value="1"/>
</dbReference>
<evidence type="ECO:0008006" key="3">
    <source>
        <dbReference type="Google" id="ProtNLM"/>
    </source>
</evidence>
<keyword evidence="2" id="KW-1185">Reference proteome</keyword>
<dbReference type="PANTHER" id="PTHR33358">
    <property type="entry name" value="F-BOX PROTEIN WITH A DOMAIN PROTEIN"/>
    <property type="match status" value="1"/>
</dbReference>
<dbReference type="Proteomes" id="UP001141806">
    <property type="component" value="Unassembled WGS sequence"/>
</dbReference>
<gene>
    <name evidence="1" type="ORF">NE237_001682</name>
</gene>
<organism evidence="1 2">
    <name type="scientific">Protea cynaroides</name>
    <dbReference type="NCBI Taxonomy" id="273540"/>
    <lineage>
        <taxon>Eukaryota</taxon>
        <taxon>Viridiplantae</taxon>
        <taxon>Streptophyta</taxon>
        <taxon>Embryophyta</taxon>
        <taxon>Tracheophyta</taxon>
        <taxon>Spermatophyta</taxon>
        <taxon>Magnoliopsida</taxon>
        <taxon>Proteales</taxon>
        <taxon>Proteaceae</taxon>
        <taxon>Protea</taxon>
    </lineage>
</organism>
<dbReference type="EMBL" id="JAMYWD010000003">
    <property type="protein sequence ID" value="KAJ4976576.1"/>
    <property type="molecule type" value="Genomic_DNA"/>
</dbReference>
<accession>A0A9Q0KUG4</accession>
<name>A0A9Q0KUG4_9MAGN</name>
<protein>
    <recommendedName>
        <fullName evidence="3">F-box protein</fullName>
    </recommendedName>
</protein>
<comment type="caution">
    <text evidence="1">The sequence shown here is derived from an EMBL/GenBank/DDBJ whole genome shotgun (WGS) entry which is preliminary data.</text>
</comment>
<evidence type="ECO:0000313" key="2">
    <source>
        <dbReference type="Proteomes" id="UP001141806"/>
    </source>
</evidence>
<proteinExistence type="predicted"/>
<evidence type="ECO:0000313" key="1">
    <source>
        <dbReference type="EMBL" id="KAJ4976576.1"/>
    </source>
</evidence>
<dbReference type="AlphaFoldDB" id="A0A9Q0KUG4"/>
<dbReference type="Pfam" id="PF14476">
    <property type="entry name" value="Chloroplast_duf"/>
    <property type="match status" value="1"/>
</dbReference>
<dbReference type="InterPro" id="IPR027949">
    <property type="entry name" value="Chloroplast_duf"/>
</dbReference>
<reference evidence="1" key="1">
    <citation type="journal article" date="2023" name="Plant J.">
        <title>The genome of the king protea, Protea cynaroides.</title>
        <authorList>
            <person name="Chang J."/>
            <person name="Duong T.A."/>
            <person name="Schoeman C."/>
            <person name="Ma X."/>
            <person name="Roodt D."/>
            <person name="Barker N."/>
            <person name="Li Z."/>
            <person name="Van de Peer Y."/>
            <person name="Mizrachi E."/>
        </authorList>
    </citation>
    <scope>NUCLEOTIDE SEQUENCE</scope>
    <source>
        <tissue evidence="1">Young leaves</tissue>
    </source>
</reference>
<dbReference type="OrthoDB" id="1897643at2759"/>